<dbReference type="EMBL" id="JBBBZM010000256">
    <property type="protein sequence ID" value="KAL0631393.1"/>
    <property type="molecule type" value="Genomic_DNA"/>
</dbReference>
<gene>
    <name evidence="1" type="ORF">Q9L58_009748</name>
</gene>
<evidence type="ECO:0000313" key="1">
    <source>
        <dbReference type="EMBL" id="KAL0631393.1"/>
    </source>
</evidence>
<dbReference type="Proteomes" id="UP001447188">
    <property type="component" value="Unassembled WGS sequence"/>
</dbReference>
<keyword evidence="2" id="KW-1185">Reference proteome</keyword>
<evidence type="ECO:0000313" key="2">
    <source>
        <dbReference type="Proteomes" id="UP001447188"/>
    </source>
</evidence>
<comment type="caution">
    <text evidence="1">The sequence shown here is derived from an EMBL/GenBank/DDBJ whole genome shotgun (WGS) entry which is preliminary data.</text>
</comment>
<sequence length="366" mass="41219">MNPLTQFSSPAYLTDFTPENAKRWSTDFISRHLTLESQRPQVSQFYNEVTDSWPGTRTPVDIIWAAFPNSVQGSGKRRWILADERGTQDEYCEWSVLRNDSGKITRVIFTAEGPEYWDWLGKMQPETVLQLYKEHNPGFDIKKDDLFPGGTYKRDNKWNNSTTPGCIMHLIHCNNTLTAQIHIAGQSTVLRIDSQGNPIRAPDRLLRCSRLGLASRNSDPYIGIGINNLAHSQHLITVADPIGLYLHDFNGSSFHAPDGADVNKFWKFTRGTLADPKKGTGEHWVRAVFEVPKERDYVVGDIEDQSGEKIQWGSQLADFVQVRLTGQAIRAGLHTADAHHCIANMEPYVDEEGHECNRASGIANPS</sequence>
<protein>
    <submittedName>
        <fullName evidence="1">Uncharacterized protein</fullName>
    </submittedName>
</protein>
<name>A0ABR3G605_9PEZI</name>
<accession>A0ABR3G605</accession>
<organism evidence="1 2">
    <name type="scientific">Discina gigas</name>
    <dbReference type="NCBI Taxonomy" id="1032678"/>
    <lineage>
        <taxon>Eukaryota</taxon>
        <taxon>Fungi</taxon>
        <taxon>Dikarya</taxon>
        <taxon>Ascomycota</taxon>
        <taxon>Pezizomycotina</taxon>
        <taxon>Pezizomycetes</taxon>
        <taxon>Pezizales</taxon>
        <taxon>Discinaceae</taxon>
        <taxon>Discina</taxon>
    </lineage>
</organism>
<proteinExistence type="predicted"/>
<reference evidence="1 2" key="1">
    <citation type="submission" date="2024-02" db="EMBL/GenBank/DDBJ databases">
        <title>Discinaceae phylogenomics.</title>
        <authorList>
            <person name="Dirks A.C."/>
            <person name="James T.Y."/>
        </authorList>
    </citation>
    <scope>NUCLEOTIDE SEQUENCE [LARGE SCALE GENOMIC DNA]</scope>
    <source>
        <strain evidence="1 2">ACD0624</strain>
    </source>
</reference>